<organism evidence="2 3">
    <name type="scientific">Ectopseudomonas mendocina</name>
    <name type="common">Pseudomonas mendocina</name>
    <dbReference type="NCBI Taxonomy" id="300"/>
    <lineage>
        <taxon>Bacteria</taxon>
        <taxon>Pseudomonadati</taxon>
        <taxon>Pseudomonadota</taxon>
        <taxon>Gammaproteobacteria</taxon>
        <taxon>Pseudomonadales</taxon>
        <taxon>Pseudomonadaceae</taxon>
        <taxon>Ectopseudomonas</taxon>
    </lineage>
</organism>
<dbReference type="Proteomes" id="UP000254260">
    <property type="component" value="Unassembled WGS sequence"/>
</dbReference>
<accession>A0A379IS92</accession>
<sequence>MLISGAITAVTFDTQVFDRNGRTFRKGLLAQLGQIKNSRIQLIVTELVRDEAEKHMLEMHSAKQKRVDDAFALVAQHLNDDLVDEIREELQARATPEQIAFHEINDFFLATNAELAFYDEISISNIFELYFNNKPPFHKGNDKKYEFPDAVALLSLEAYAENSGILVVSSDKDWIEFCNSSENKRLHCIPDLTTALSLINSIETDVKEITDQRFLQFQRFNDGGGLKAAISENLIERLKHDLIFTARTNYFYNARCSSIKVISITQGEDKTCGKIRDDSSKTIWVLELDVTCQIAVDVDFFYDNESYIGCNSYYHLLSMPTISIVKMVGECIDVEVNFDAKATLDLRAIAPNELTQSATEDQ</sequence>
<evidence type="ECO:0000259" key="1">
    <source>
        <dbReference type="Pfam" id="PF16289"/>
    </source>
</evidence>
<evidence type="ECO:0000313" key="3">
    <source>
        <dbReference type="Proteomes" id="UP000254260"/>
    </source>
</evidence>
<name>A0A379IS92_ECTME</name>
<reference evidence="2 3" key="1">
    <citation type="submission" date="2018-06" db="EMBL/GenBank/DDBJ databases">
        <authorList>
            <consortium name="Pathogen Informatics"/>
            <person name="Doyle S."/>
        </authorList>
    </citation>
    <scope>NUCLEOTIDE SEQUENCE [LARGE SCALE GENOMIC DNA]</scope>
    <source>
        <strain evidence="2 3">NCTC10899</strain>
    </source>
</reference>
<dbReference type="InterPro" id="IPR032557">
    <property type="entry name" value="DUF4935"/>
</dbReference>
<protein>
    <recommendedName>
        <fullName evidence="1">DUF4935 domain-containing protein</fullName>
    </recommendedName>
</protein>
<evidence type="ECO:0000313" key="2">
    <source>
        <dbReference type="EMBL" id="SUD38623.1"/>
    </source>
</evidence>
<gene>
    <name evidence="2" type="ORF">NCTC10899_01412</name>
</gene>
<feature type="domain" description="DUF4935" evidence="1">
    <location>
        <begin position="10"/>
        <end position="174"/>
    </location>
</feature>
<proteinExistence type="predicted"/>
<dbReference type="EMBL" id="UGUU01000001">
    <property type="protein sequence ID" value="SUD38623.1"/>
    <property type="molecule type" value="Genomic_DNA"/>
</dbReference>
<dbReference type="Pfam" id="PF16289">
    <property type="entry name" value="PIN_12"/>
    <property type="match status" value="1"/>
</dbReference>
<dbReference type="AlphaFoldDB" id="A0A379IS92"/>